<feature type="transmembrane region" description="Helical" evidence="6">
    <location>
        <begin position="47"/>
        <end position="70"/>
    </location>
</feature>
<protein>
    <recommendedName>
        <fullName evidence="7">VTT domain-containing protein</fullName>
    </recommendedName>
</protein>
<keyword evidence="2" id="KW-1003">Cell membrane</keyword>
<keyword evidence="5 6" id="KW-0472">Membrane</keyword>
<evidence type="ECO:0000256" key="5">
    <source>
        <dbReference type="ARBA" id="ARBA00023136"/>
    </source>
</evidence>
<proteinExistence type="predicted"/>
<evidence type="ECO:0000256" key="2">
    <source>
        <dbReference type="ARBA" id="ARBA00022475"/>
    </source>
</evidence>
<comment type="subcellular location">
    <subcellularLocation>
        <location evidence="1">Cell membrane</location>
        <topology evidence="1">Multi-pass membrane protein</topology>
    </subcellularLocation>
</comment>
<feature type="transmembrane region" description="Helical" evidence="6">
    <location>
        <begin position="188"/>
        <end position="208"/>
    </location>
</feature>
<keyword evidence="3 6" id="KW-0812">Transmembrane</keyword>
<feature type="domain" description="VTT" evidence="7">
    <location>
        <begin position="62"/>
        <end position="178"/>
    </location>
</feature>
<sequence length="210" mass="23062">MRELFRTLPLMCVVLLVPVLPFLFFGGRLEDWLRGVAEDPPSVTSTAALIIGLLATDILLPIPSSVVSTLSGWQLGWWRGTIATWVGMNLGAIIGFALARRWGKPFALWFSSGEDLQRMQAISDRYGPYVLVITRAVPVFAEASVLIAGIHQLSWRRFLPAVMFSNLGIAIAYSVFGDFAERHQWLPLALGVSVAVPVLVAAAAKRYLPQ</sequence>
<dbReference type="InterPro" id="IPR032816">
    <property type="entry name" value="VTT_dom"/>
</dbReference>
<evidence type="ECO:0000256" key="1">
    <source>
        <dbReference type="ARBA" id="ARBA00004651"/>
    </source>
</evidence>
<feature type="transmembrane region" description="Helical" evidence="6">
    <location>
        <begin position="126"/>
        <end position="146"/>
    </location>
</feature>
<feature type="transmembrane region" description="Helical" evidence="6">
    <location>
        <begin position="82"/>
        <end position="99"/>
    </location>
</feature>
<evidence type="ECO:0000259" key="7">
    <source>
        <dbReference type="Pfam" id="PF09335"/>
    </source>
</evidence>
<dbReference type="PANTHER" id="PTHR42709">
    <property type="entry name" value="ALKALINE PHOSPHATASE LIKE PROTEIN"/>
    <property type="match status" value="1"/>
</dbReference>
<evidence type="ECO:0000313" key="9">
    <source>
        <dbReference type="Proteomes" id="UP001500840"/>
    </source>
</evidence>
<evidence type="ECO:0000256" key="3">
    <source>
        <dbReference type="ARBA" id="ARBA00022692"/>
    </source>
</evidence>
<accession>A0ABP8NX37</accession>
<dbReference type="InterPro" id="IPR051311">
    <property type="entry name" value="DedA_domain"/>
</dbReference>
<evidence type="ECO:0000256" key="4">
    <source>
        <dbReference type="ARBA" id="ARBA00022989"/>
    </source>
</evidence>
<evidence type="ECO:0000256" key="6">
    <source>
        <dbReference type="SAM" id="Phobius"/>
    </source>
</evidence>
<dbReference type="Pfam" id="PF09335">
    <property type="entry name" value="VTT_dom"/>
    <property type="match status" value="1"/>
</dbReference>
<keyword evidence="4 6" id="KW-1133">Transmembrane helix</keyword>
<keyword evidence="9" id="KW-1185">Reference proteome</keyword>
<name>A0ABP8NX37_9BACT</name>
<feature type="transmembrane region" description="Helical" evidence="6">
    <location>
        <begin position="7"/>
        <end position="27"/>
    </location>
</feature>
<dbReference type="EMBL" id="BAABGA010000120">
    <property type="protein sequence ID" value="GAA4473235.1"/>
    <property type="molecule type" value="Genomic_DNA"/>
</dbReference>
<reference evidence="9" key="1">
    <citation type="journal article" date="2019" name="Int. J. Syst. Evol. Microbiol.">
        <title>The Global Catalogue of Microorganisms (GCM) 10K type strain sequencing project: providing services to taxonomists for standard genome sequencing and annotation.</title>
        <authorList>
            <consortium name="The Broad Institute Genomics Platform"/>
            <consortium name="The Broad Institute Genome Sequencing Center for Infectious Disease"/>
            <person name="Wu L."/>
            <person name="Ma J."/>
        </authorList>
    </citation>
    <scope>NUCLEOTIDE SEQUENCE [LARGE SCALE GENOMIC DNA]</scope>
    <source>
        <strain evidence="9">JCM 17759</strain>
    </source>
</reference>
<evidence type="ECO:0000313" key="8">
    <source>
        <dbReference type="EMBL" id="GAA4473235.1"/>
    </source>
</evidence>
<gene>
    <name evidence="8" type="ORF">GCM10023156_70900</name>
</gene>
<dbReference type="PANTHER" id="PTHR42709:SF6">
    <property type="entry name" value="UNDECAPRENYL PHOSPHATE TRANSPORTER A"/>
    <property type="match status" value="1"/>
</dbReference>
<organism evidence="8 9">
    <name type="scientific">Novipirellula rosea</name>
    <dbReference type="NCBI Taxonomy" id="1031540"/>
    <lineage>
        <taxon>Bacteria</taxon>
        <taxon>Pseudomonadati</taxon>
        <taxon>Planctomycetota</taxon>
        <taxon>Planctomycetia</taxon>
        <taxon>Pirellulales</taxon>
        <taxon>Pirellulaceae</taxon>
        <taxon>Novipirellula</taxon>
    </lineage>
</organism>
<comment type="caution">
    <text evidence="8">The sequence shown here is derived from an EMBL/GenBank/DDBJ whole genome shotgun (WGS) entry which is preliminary data.</text>
</comment>
<dbReference type="Proteomes" id="UP001500840">
    <property type="component" value="Unassembled WGS sequence"/>
</dbReference>
<dbReference type="RefSeq" id="WP_345328449.1">
    <property type="nucleotide sequence ID" value="NZ_BAABGA010000120.1"/>
</dbReference>
<feature type="transmembrane region" description="Helical" evidence="6">
    <location>
        <begin position="158"/>
        <end position="176"/>
    </location>
</feature>